<proteinExistence type="predicted"/>
<dbReference type="KEGG" id="tbw:NCTC13354_01460"/>
<accession>A0A3S4Z609</accession>
<protein>
    <submittedName>
        <fullName evidence="2">Mycothiol system anti-sigma-R factor</fullName>
    </submittedName>
</protein>
<name>A0A3S4Z609_9ACTO</name>
<dbReference type="Proteomes" id="UP000269542">
    <property type="component" value="Chromosome"/>
</dbReference>
<sequence>MSRKLDELMAQLQECACESSGCDCAQQCRCDDVLDQLFALLDNEITEQDALRLIRHSANCPACLRRIEEEIVIRKVIRRGCCGESAPESLRMKITRITKYQVGR</sequence>
<gene>
    <name evidence="2" type="ORF">NCTC13354_01460</name>
</gene>
<feature type="domain" description="Putative zinc-finger" evidence="1">
    <location>
        <begin position="30"/>
        <end position="63"/>
    </location>
</feature>
<dbReference type="RefSeq" id="WP_126416814.1">
    <property type="nucleotide sequence ID" value="NZ_LR134476.1"/>
</dbReference>
<evidence type="ECO:0000259" key="1">
    <source>
        <dbReference type="Pfam" id="PF13490"/>
    </source>
</evidence>
<dbReference type="InterPro" id="IPR024020">
    <property type="entry name" value="Anit_sigma_mycothiol_RsrA"/>
</dbReference>
<evidence type="ECO:0000313" key="2">
    <source>
        <dbReference type="EMBL" id="VEI13739.1"/>
    </source>
</evidence>
<organism evidence="2 3">
    <name type="scientific">Trueperella bialowiezensis</name>
    <dbReference type="NCBI Taxonomy" id="312285"/>
    <lineage>
        <taxon>Bacteria</taxon>
        <taxon>Bacillati</taxon>
        <taxon>Actinomycetota</taxon>
        <taxon>Actinomycetes</taxon>
        <taxon>Actinomycetales</taxon>
        <taxon>Actinomycetaceae</taxon>
        <taxon>Trueperella</taxon>
    </lineage>
</organism>
<keyword evidence="3" id="KW-1185">Reference proteome</keyword>
<dbReference type="AlphaFoldDB" id="A0A3S4Z609"/>
<dbReference type="InterPro" id="IPR027383">
    <property type="entry name" value="Znf_put"/>
</dbReference>
<dbReference type="Pfam" id="PF13490">
    <property type="entry name" value="zf-HC2"/>
    <property type="match status" value="1"/>
</dbReference>
<evidence type="ECO:0000313" key="3">
    <source>
        <dbReference type="Proteomes" id="UP000269542"/>
    </source>
</evidence>
<dbReference type="OrthoDB" id="3267840at2"/>
<dbReference type="NCBIfam" id="TIGR03988">
    <property type="entry name" value="antisig_RsrA"/>
    <property type="match status" value="1"/>
</dbReference>
<reference evidence="2 3" key="1">
    <citation type="submission" date="2018-12" db="EMBL/GenBank/DDBJ databases">
        <authorList>
            <consortium name="Pathogen Informatics"/>
        </authorList>
    </citation>
    <scope>NUCLEOTIDE SEQUENCE [LARGE SCALE GENOMIC DNA]</scope>
    <source>
        <strain evidence="2 3">NCTC13354</strain>
    </source>
</reference>
<dbReference type="EMBL" id="LR134476">
    <property type="protein sequence ID" value="VEI13739.1"/>
    <property type="molecule type" value="Genomic_DNA"/>
</dbReference>